<dbReference type="InterPro" id="IPR036291">
    <property type="entry name" value="NAD(P)-bd_dom_sf"/>
</dbReference>
<dbReference type="Gene3D" id="3.30.1490.20">
    <property type="entry name" value="ATP-grasp fold, A domain"/>
    <property type="match status" value="1"/>
</dbReference>
<dbReference type="InterPro" id="IPR016102">
    <property type="entry name" value="Succinyl-CoA_synth-like"/>
</dbReference>
<dbReference type="Gene3D" id="3.30.470.20">
    <property type="entry name" value="ATP-grasp fold, B domain"/>
    <property type="match status" value="1"/>
</dbReference>
<dbReference type="Gene3D" id="3.40.50.261">
    <property type="entry name" value="Succinyl-CoA synthetase domains"/>
    <property type="match status" value="2"/>
</dbReference>
<dbReference type="AlphaFoldDB" id="A0A932MPD6"/>
<reference evidence="2" key="1">
    <citation type="submission" date="2020-07" db="EMBL/GenBank/DDBJ databases">
        <title>Huge and variable diversity of episymbiotic CPR bacteria and DPANN archaea in groundwater ecosystems.</title>
        <authorList>
            <person name="He C.Y."/>
            <person name="Keren R."/>
            <person name="Whittaker M."/>
            <person name="Farag I.F."/>
            <person name="Doudna J."/>
            <person name="Cate J.H.D."/>
            <person name="Banfield J.F."/>
        </authorList>
    </citation>
    <scope>NUCLEOTIDE SEQUENCE</scope>
    <source>
        <strain evidence="2">NC_groundwater_763_Ag_S-0.2um_68_21</strain>
    </source>
</reference>
<proteinExistence type="predicted"/>
<protein>
    <submittedName>
        <fullName evidence="2">Acetate--CoA ligase family protein</fullName>
    </submittedName>
</protein>
<accession>A0A932MPD6</accession>
<dbReference type="Pfam" id="PF13549">
    <property type="entry name" value="ATP-grasp_5"/>
    <property type="match status" value="1"/>
</dbReference>
<comment type="caution">
    <text evidence="2">The sequence shown here is derived from an EMBL/GenBank/DDBJ whole genome shotgun (WGS) entry which is preliminary data.</text>
</comment>
<dbReference type="Gene3D" id="3.40.50.720">
    <property type="entry name" value="NAD(P)-binding Rossmann-like Domain"/>
    <property type="match status" value="1"/>
</dbReference>
<dbReference type="InterPro" id="IPR003781">
    <property type="entry name" value="CoA-bd"/>
</dbReference>
<dbReference type="PANTHER" id="PTHR42793:SF4">
    <property type="entry name" value="BLL6376 PROTEIN"/>
    <property type="match status" value="1"/>
</dbReference>
<dbReference type="SUPFAM" id="SSF56059">
    <property type="entry name" value="Glutathione synthetase ATP-binding domain-like"/>
    <property type="match status" value="1"/>
</dbReference>
<evidence type="ECO:0000259" key="1">
    <source>
        <dbReference type="SMART" id="SM00881"/>
    </source>
</evidence>
<keyword evidence="2" id="KW-0436">Ligase</keyword>
<dbReference type="GO" id="GO:0005524">
    <property type="term" value="F:ATP binding"/>
    <property type="evidence" value="ECO:0007669"/>
    <property type="project" value="InterPro"/>
</dbReference>
<dbReference type="Pfam" id="PF13380">
    <property type="entry name" value="CoA_binding_2"/>
    <property type="match status" value="1"/>
</dbReference>
<dbReference type="GO" id="GO:0016874">
    <property type="term" value="F:ligase activity"/>
    <property type="evidence" value="ECO:0007669"/>
    <property type="project" value="UniProtKB-KW"/>
</dbReference>
<dbReference type="Proteomes" id="UP000782312">
    <property type="component" value="Unassembled WGS sequence"/>
</dbReference>
<dbReference type="SUPFAM" id="SSF52210">
    <property type="entry name" value="Succinyl-CoA synthetase domains"/>
    <property type="match status" value="2"/>
</dbReference>
<evidence type="ECO:0000313" key="3">
    <source>
        <dbReference type="Proteomes" id="UP000782312"/>
    </source>
</evidence>
<name>A0A932MPD6_UNCTE</name>
<dbReference type="PANTHER" id="PTHR42793">
    <property type="entry name" value="COA BINDING DOMAIN CONTAINING PROTEIN"/>
    <property type="match status" value="1"/>
</dbReference>
<dbReference type="Pfam" id="PF13607">
    <property type="entry name" value="Succ_CoA_lig"/>
    <property type="match status" value="1"/>
</dbReference>
<evidence type="ECO:0000313" key="2">
    <source>
        <dbReference type="EMBL" id="MBI3127046.1"/>
    </source>
</evidence>
<dbReference type="InterPro" id="IPR032875">
    <property type="entry name" value="Succ_CoA_lig_flav_dom"/>
</dbReference>
<feature type="domain" description="CoA-binding" evidence="1">
    <location>
        <begin position="10"/>
        <end position="105"/>
    </location>
</feature>
<dbReference type="SUPFAM" id="SSF51735">
    <property type="entry name" value="NAD(P)-binding Rossmann-fold domains"/>
    <property type="match status" value="1"/>
</dbReference>
<dbReference type="InterPro" id="IPR013815">
    <property type="entry name" value="ATP_grasp_subdomain_1"/>
</dbReference>
<organism evidence="2 3">
    <name type="scientific">Tectimicrobiota bacterium</name>
    <dbReference type="NCBI Taxonomy" id="2528274"/>
    <lineage>
        <taxon>Bacteria</taxon>
        <taxon>Pseudomonadati</taxon>
        <taxon>Nitrospinota/Tectimicrobiota group</taxon>
        <taxon>Candidatus Tectimicrobiota</taxon>
    </lineage>
</organism>
<dbReference type="SMART" id="SM00881">
    <property type="entry name" value="CoA_binding"/>
    <property type="match status" value="1"/>
</dbReference>
<dbReference type="EMBL" id="JACPUR010000014">
    <property type="protein sequence ID" value="MBI3127046.1"/>
    <property type="molecule type" value="Genomic_DNA"/>
</dbReference>
<gene>
    <name evidence="2" type="ORF">HYZ11_05535</name>
</gene>
<sequence>MSANHSLAPLFHPASVAVVGASSDLRRLGGIPIRLMREHGFPGAIYPINPNRAEIAGLRCYPDVASLPEAPDLALFAAPRDAVLPALRQCAERGVKAAAVFTSGFGETGPGGAGLQEEMAGLCRAAGMRLLGPNCMGVIHTRSRLMATFTISIREGETLSPGPIALVTHSGALAACMISDLHDTGAGLSAMVSLGNEADVDFAECVDHFVDDPDTRVICGYLESVRDGQGLRRAAERALAAGKPIVLLKSGATEAGARAAMSHTAALATPHGVFTAFARQCGVTLCRSYQELMETAHFLSRAPRAPRPSPAKAGGGRRLGVLSFSGGGASLVADAAVEEGFSLPPLAEATRARLQAVLPRYAALRNPVDLVSVMVSKPGQSPIAEAGAAVRDDPSVDAAVLVMGVYHHMADQVGRDFKRLFEESAKPFACCWMAPHRAALQAVRKAGVPVFEDYDRAVRALAAQAGFEEAAARAARPGSEIDLSRQKEARRLIGSAPRSPEGMLPPAACRALLGLYGIPQPAQAEATDADGAVAAWRKMGGPVALKAISQGLVHKTDAGGVVLGLDDEGSLREAAARLLALAPDAGLLVQRMAEGGVELLAGLSRDPAFGLCVTGGIGGIFVEVFGEAARRLPPFGEEEASAMLWGLRGAKLFEGVRGRPPVDLPAAARVLARLSEMAAELEGALAELDINPLIVTPGGALAVDARVRAA</sequence>